<protein>
    <submittedName>
        <fullName evidence="1">Uncharacterized protein</fullName>
    </submittedName>
</protein>
<dbReference type="STRING" id="426418.B2VS95"/>
<dbReference type="OrthoDB" id="3765586at2759"/>
<evidence type="ECO:0000313" key="1">
    <source>
        <dbReference type="EMBL" id="EDU41159.1"/>
    </source>
</evidence>
<dbReference type="Proteomes" id="UP000001471">
    <property type="component" value="Unassembled WGS sequence"/>
</dbReference>
<dbReference type="InParanoid" id="B2VS95"/>
<accession>B2VS95</accession>
<organism evidence="1 2">
    <name type="scientific">Pyrenophora tritici-repentis (strain Pt-1C-BFP)</name>
    <name type="common">Wheat tan spot fungus</name>
    <name type="synonym">Drechslera tritici-repentis</name>
    <dbReference type="NCBI Taxonomy" id="426418"/>
    <lineage>
        <taxon>Eukaryota</taxon>
        <taxon>Fungi</taxon>
        <taxon>Dikarya</taxon>
        <taxon>Ascomycota</taxon>
        <taxon>Pezizomycotina</taxon>
        <taxon>Dothideomycetes</taxon>
        <taxon>Pleosporomycetidae</taxon>
        <taxon>Pleosporales</taxon>
        <taxon>Pleosporineae</taxon>
        <taxon>Pleosporaceae</taxon>
        <taxon>Pyrenophora</taxon>
    </lineage>
</organism>
<name>B2VS95_PYRTR</name>
<reference evidence="2" key="1">
    <citation type="journal article" date="2013" name="G3 (Bethesda)">
        <title>Comparative genomics of a plant-pathogenic fungus, Pyrenophora tritici-repentis, reveals transduplication and the impact of repeat elements on pathogenicity and population divergence.</title>
        <authorList>
            <person name="Manning V.A."/>
            <person name="Pandelova I."/>
            <person name="Dhillon B."/>
            <person name="Wilhelm L.J."/>
            <person name="Goodwin S.B."/>
            <person name="Berlin A.M."/>
            <person name="Figueroa M."/>
            <person name="Freitag M."/>
            <person name="Hane J.K."/>
            <person name="Henrissat B."/>
            <person name="Holman W.H."/>
            <person name="Kodira C.D."/>
            <person name="Martin J."/>
            <person name="Oliver R.P."/>
            <person name="Robbertse B."/>
            <person name="Schackwitz W."/>
            <person name="Schwartz D.C."/>
            <person name="Spatafora J.W."/>
            <person name="Turgeon B.G."/>
            <person name="Yandava C."/>
            <person name="Young S."/>
            <person name="Zhou S."/>
            <person name="Zeng Q."/>
            <person name="Grigoriev I.V."/>
            <person name="Ma L.-J."/>
            <person name="Ciuffetti L.M."/>
        </authorList>
    </citation>
    <scope>NUCLEOTIDE SEQUENCE [LARGE SCALE GENOMIC DNA]</scope>
    <source>
        <strain evidence="2">Pt-1C-BFP</strain>
    </source>
</reference>
<proteinExistence type="predicted"/>
<evidence type="ECO:0000313" key="2">
    <source>
        <dbReference type="Proteomes" id="UP000001471"/>
    </source>
</evidence>
<dbReference type="EMBL" id="DS231615">
    <property type="protein sequence ID" value="EDU41159.1"/>
    <property type="molecule type" value="Genomic_DNA"/>
</dbReference>
<dbReference type="AlphaFoldDB" id="B2VS95"/>
<dbReference type="HOGENOM" id="CLU_065420_0_0_1"/>
<sequence length="296" mass="33458">MTIESSDPAVTRQYVDPTTKAADLPTLLAPIKPQLTDHAAGATSIAHLTAAQQKLYQWEYERWERKDLDKTIAAKHLYLIENKDTLYERLTTLKKHLAPSDATRQRDLIARYKALQTPPRSRKVEEWLRSWVEVTNMCISAEVPETIGSRAQEDFLVACRTIDPEYGTSGLRALIDLEDAGTAIPSVEDYVSKFTTYLKRVRPTVRNNQLKHPRRPKTYANALGRKKLDAALAADNDLRDKINKALDKWRAKQQESGGSIAIDDGNRPTRPTANTVRYIIRVAISQFSQSGALWTD</sequence>
<gene>
    <name evidence="1" type="ORF">PTRG_01721</name>
</gene>